<evidence type="ECO:0000259" key="8">
    <source>
        <dbReference type="PROSITE" id="PS50928"/>
    </source>
</evidence>
<comment type="subcellular location">
    <subcellularLocation>
        <location evidence="1 7">Cell membrane</location>
        <topology evidence="1 7">Multi-pass membrane protein</topology>
    </subcellularLocation>
</comment>
<feature type="transmembrane region" description="Helical" evidence="7">
    <location>
        <begin position="128"/>
        <end position="148"/>
    </location>
</feature>
<feature type="domain" description="ABC transmembrane type-1" evidence="8">
    <location>
        <begin position="83"/>
        <end position="298"/>
    </location>
</feature>
<dbReference type="PANTHER" id="PTHR43227:SF11">
    <property type="entry name" value="BLL4140 PROTEIN"/>
    <property type="match status" value="1"/>
</dbReference>
<reference evidence="9" key="2">
    <citation type="journal article" date="2021" name="PeerJ">
        <title>Extensive microbial diversity within the chicken gut microbiome revealed by metagenomics and culture.</title>
        <authorList>
            <person name="Gilroy R."/>
            <person name="Ravi A."/>
            <person name="Getino M."/>
            <person name="Pursley I."/>
            <person name="Horton D.L."/>
            <person name="Alikhan N.F."/>
            <person name="Baker D."/>
            <person name="Gharbi K."/>
            <person name="Hall N."/>
            <person name="Watson M."/>
            <person name="Adriaenssens E.M."/>
            <person name="Foster-Nyarko E."/>
            <person name="Jarju S."/>
            <person name="Secka A."/>
            <person name="Antonio M."/>
            <person name="Oren A."/>
            <person name="Chaudhuri R.R."/>
            <person name="La Ragione R."/>
            <person name="Hildebrand F."/>
            <person name="Pallen M.J."/>
        </authorList>
    </citation>
    <scope>NUCLEOTIDE SEQUENCE</scope>
    <source>
        <strain evidence="9">13766</strain>
    </source>
</reference>
<protein>
    <submittedName>
        <fullName evidence="9">Sugar ABC transporter permease</fullName>
    </submittedName>
</protein>
<keyword evidence="4 7" id="KW-0812">Transmembrane</keyword>
<dbReference type="Proteomes" id="UP000824140">
    <property type="component" value="Unassembled WGS sequence"/>
</dbReference>
<dbReference type="PANTHER" id="PTHR43227">
    <property type="entry name" value="BLL4140 PROTEIN"/>
    <property type="match status" value="1"/>
</dbReference>
<comment type="caution">
    <text evidence="9">The sequence shown here is derived from an EMBL/GenBank/DDBJ whole genome shotgun (WGS) entry which is preliminary data.</text>
</comment>
<keyword evidence="3" id="KW-1003">Cell membrane</keyword>
<feature type="transmembrane region" description="Helical" evidence="7">
    <location>
        <begin position="229"/>
        <end position="250"/>
    </location>
</feature>
<dbReference type="InterPro" id="IPR035906">
    <property type="entry name" value="MetI-like_sf"/>
</dbReference>
<accession>A0A9D1K7I5</accession>
<keyword evidence="5 7" id="KW-1133">Transmembrane helix</keyword>
<dbReference type="GO" id="GO:0005886">
    <property type="term" value="C:plasma membrane"/>
    <property type="evidence" value="ECO:0007669"/>
    <property type="project" value="UniProtKB-SubCell"/>
</dbReference>
<feature type="transmembrane region" description="Helical" evidence="7">
    <location>
        <begin position="85"/>
        <end position="108"/>
    </location>
</feature>
<evidence type="ECO:0000256" key="2">
    <source>
        <dbReference type="ARBA" id="ARBA00022448"/>
    </source>
</evidence>
<dbReference type="PROSITE" id="PS50928">
    <property type="entry name" value="ABC_TM1"/>
    <property type="match status" value="1"/>
</dbReference>
<dbReference type="Pfam" id="PF00528">
    <property type="entry name" value="BPD_transp_1"/>
    <property type="match status" value="1"/>
</dbReference>
<keyword evidence="2 7" id="KW-0813">Transport</keyword>
<evidence type="ECO:0000313" key="9">
    <source>
        <dbReference type="EMBL" id="HIS93777.1"/>
    </source>
</evidence>
<dbReference type="InterPro" id="IPR050809">
    <property type="entry name" value="UgpAE/MalFG_permease"/>
</dbReference>
<dbReference type="Gene3D" id="1.10.3720.10">
    <property type="entry name" value="MetI-like"/>
    <property type="match status" value="1"/>
</dbReference>
<feature type="transmembrane region" description="Helical" evidence="7">
    <location>
        <begin position="23"/>
        <end position="50"/>
    </location>
</feature>
<dbReference type="EMBL" id="DVJN01000230">
    <property type="protein sequence ID" value="HIS93777.1"/>
    <property type="molecule type" value="Genomic_DNA"/>
</dbReference>
<organism evidence="9 10">
    <name type="scientific">Candidatus Alectryocaccomicrobium excrementavium</name>
    <dbReference type="NCBI Taxonomy" id="2840668"/>
    <lineage>
        <taxon>Bacteria</taxon>
        <taxon>Bacillati</taxon>
        <taxon>Bacillota</taxon>
        <taxon>Clostridia</taxon>
        <taxon>Candidatus Alectryocaccomicrobium</taxon>
    </lineage>
</organism>
<evidence type="ECO:0000256" key="6">
    <source>
        <dbReference type="ARBA" id="ARBA00023136"/>
    </source>
</evidence>
<keyword evidence="6 7" id="KW-0472">Membrane</keyword>
<evidence type="ECO:0000256" key="5">
    <source>
        <dbReference type="ARBA" id="ARBA00022989"/>
    </source>
</evidence>
<evidence type="ECO:0000256" key="1">
    <source>
        <dbReference type="ARBA" id="ARBA00004651"/>
    </source>
</evidence>
<evidence type="ECO:0000313" key="10">
    <source>
        <dbReference type="Proteomes" id="UP000824140"/>
    </source>
</evidence>
<sequence>MDGFVNAATVRASARPRKKKMQLLFMALPLMALVILFNYVPLFGWIYSLFDYRPGISLWKCDFVGLEYFKLFLTDKYDMYRVMKNTIVFALIGYLVSPLPMLFAILLNEVKCAPYKKVVQTISTMPNFVSWVIVYSLMFTIFSTDGLLNEILMNMGLIERPTNVLADASAVYWFQTLLGQWKNLGWSSIVYLAAISGIDQEMYEAASIDGANRLQSTWHITIPSLMPTYIVLLLLSIGNFVSVGFDQYFVFKNNVTSVNIEVLDVYVYRIGLMNADYSYGVAIGIMKSVVSITLLFIANFISKKVRGNSIF</sequence>
<reference evidence="9" key="1">
    <citation type="submission" date="2020-10" db="EMBL/GenBank/DDBJ databases">
        <authorList>
            <person name="Gilroy R."/>
        </authorList>
    </citation>
    <scope>NUCLEOTIDE SEQUENCE</scope>
    <source>
        <strain evidence="9">13766</strain>
    </source>
</reference>
<evidence type="ECO:0000256" key="3">
    <source>
        <dbReference type="ARBA" id="ARBA00022475"/>
    </source>
</evidence>
<dbReference type="GO" id="GO:0055085">
    <property type="term" value="P:transmembrane transport"/>
    <property type="evidence" value="ECO:0007669"/>
    <property type="project" value="InterPro"/>
</dbReference>
<dbReference type="SUPFAM" id="SSF161098">
    <property type="entry name" value="MetI-like"/>
    <property type="match status" value="1"/>
</dbReference>
<evidence type="ECO:0000256" key="7">
    <source>
        <dbReference type="RuleBase" id="RU363032"/>
    </source>
</evidence>
<dbReference type="CDD" id="cd06261">
    <property type="entry name" value="TM_PBP2"/>
    <property type="match status" value="1"/>
</dbReference>
<comment type="similarity">
    <text evidence="7">Belongs to the binding-protein-dependent transport system permease family.</text>
</comment>
<gene>
    <name evidence="9" type="ORF">IAA84_12245</name>
</gene>
<name>A0A9D1K7I5_9FIRM</name>
<proteinExistence type="inferred from homology"/>
<dbReference type="AlphaFoldDB" id="A0A9D1K7I5"/>
<evidence type="ECO:0000256" key="4">
    <source>
        <dbReference type="ARBA" id="ARBA00022692"/>
    </source>
</evidence>
<dbReference type="InterPro" id="IPR000515">
    <property type="entry name" value="MetI-like"/>
</dbReference>
<feature type="transmembrane region" description="Helical" evidence="7">
    <location>
        <begin position="277"/>
        <end position="301"/>
    </location>
</feature>